<dbReference type="Pfam" id="PF13442">
    <property type="entry name" value="Cytochrome_CBB3"/>
    <property type="match status" value="1"/>
</dbReference>
<evidence type="ECO:0000256" key="4">
    <source>
        <dbReference type="ARBA" id="ARBA00022982"/>
    </source>
</evidence>
<name>A0A1Y6MKX0_9GAMM</name>
<dbReference type="Gene3D" id="1.10.760.10">
    <property type="entry name" value="Cytochrome c-like domain"/>
    <property type="match status" value="1"/>
</dbReference>
<gene>
    <name evidence="8" type="ORF">PMAL9190_02881</name>
</gene>
<dbReference type="PRINTS" id="PR00607">
    <property type="entry name" value="CYTCHROMECIE"/>
</dbReference>
<evidence type="ECO:0000256" key="6">
    <source>
        <dbReference type="SAM" id="SignalP"/>
    </source>
</evidence>
<evidence type="ECO:0000256" key="3">
    <source>
        <dbReference type="ARBA" id="ARBA00022723"/>
    </source>
</evidence>
<evidence type="ECO:0000256" key="1">
    <source>
        <dbReference type="ARBA" id="ARBA00022448"/>
    </source>
</evidence>
<keyword evidence="6" id="KW-0732">Signal</keyword>
<dbReference type="GO" id="GO:0009055">
    <property type="term" value="F:electron transfer activity"/>
    <property type="evidence" value="ECO:0007669"/>
    <property type="project" value="InterPro"/>
</dbReference>
<dbReference type="GO" id="GO:0020037">
    <property type="term" value="F:heme binding"/>
    <property type="evidence" value="ECO:0007669"/>
    <property type="project" value="InterPro"/>
</dbReference>
<dbReference type="GO" id="GO:0005506">
    <property type="term" value="F:iron ion binding"/>
    <property type="evidence" value="ECO:0007669"/>
    <property type="project" value="InterPro"/>
</dbReference>
<dbReference type="InterPro" id="IPR002323">
    <property type="entry name" value="Cyt_CIE"/>
</dbReference>
<evidence type="ECO:0000313" key="8">
    <source>
        <dbReference type="EMBL" id="SMY37206.1"/>
    </source>
</evidence>
<dbReference type="EMBL" id="FYAK01000006">
    <property type="protein sequence ID" value="SMY37206.1"/>
    <property type="molecule type" value="Genomic_DNA"/>
</dbReference>
<reference evidence="9" key="1">
    <citation type="submission" date="2017-06" db="EMBL/GenBank/DDBJ databases">
        <authorList>
            <person name="Rodrigo-Torres L."/>
            <person name="Arahal R.D."/>
            <person name="Lucena T."/>
        </authorList>
    </citation>
    <scope>NUCLEOTIDE SEQUENCE [LARGE SCALE GENOMIC DNA]</scope>
    <source>
        <strain evidence="9">CECT 9190</strain>
    </source>
</reference>
<proteinExistence type="predicted"/>
<keyword evidence="2" id="KW-0349">Heme</keyword>
<dbReference type="RefSeq" id="WP_087845787.1">
    <property type="nucleotide sequence ID" value="NZ_FYAK01000006.1"/>
</dbReference>
<protein>
    <submittedName>
        <fullName evidence="8">Cytochrome c5</fullName>
    </submittedName>
</protein>
<dbReference type="InterPro" id="IPR009056">
    <property type="entry name" value="Cyt_c-like_dom"/>
</dbReference>
<evidence type="ECO:0000256" key="2">
    <source>
        <dbReference type="ARBA" id="ARBA00022617"/>
    </source>
</evidence>
<organism evidence="8 9">
    <name type="scientific">Photobacterium malacitanum</name>
    <dbReference type="NCBI Taxonomy" id="2204294"/>
    <lineage>
        <taxon>Bacteria</taxon>
        <taxon>Pseudomonadati</taxon>
        <taxon>Pseudomonadota</taxon>
        <taxon>Gammaproteobacteria</taxon>
        <taxon>Vibrionales</taxon>
        <taxon>Vibrionaceae</taxon>
        <taxon>Photobacterium</taxon>
    </lineage>
</organism>
<evidence type="ECO:0000259" key="7">
    <source>
        <dbReference type="Pfam" id="PF13442"/>
    </source>
</evidence>
<accession>A0A1Y6MKX0</accession>
<evidence type="ECO:0000256" key="5">
    <source>
        <dbReference type="ARBA" id="ARBA00023004"/>
    </source>
</evidence>
<keyword evidence="5" id="KW-0408">Iron</keyword>
<dbReference type="AlphaFoldDB" id="A0A1Y6MKX0"/>
<dbReference type="InterPro" id="IPR036909">
    <property type="entry name" value="Cyt_c-like_dom_sf"/>
</dbReference>
<dbReference type="PANTHER" id="PTHR40942:SF2">
    <property type="entry name" value="CYTOCHROME-RELATED"/>
    <property type="match status" value="1"/>
</dbReference>
<keyword evidence="9" id="KW-1185">Reference proteome</keyword>
<feature type="domain" description="Cytochrome c" evidence="7">
    <location>
        <begin position="58"/>
        <end position="131"/>
    </location>
</feature>
<evidence type="ECO:0000313" key="9">
    <source>
        <dbReference type="Proteomes" id="UP000195963"/>
    </source>
</evidence>
<dbReference type="SUPFAM" id="SSF46626">
    <property type="entry name" value="Cytochrome c"/>
    <property type="match status" value="1"/>
</dbReference>
<keyword evidence="1" id="KW-0813">Transport</keyword>
<keyword evidence="4" id="KW-0249">Electron transport</keyword>
<feature type="signal peptide" evidence="6">
    <location>
        <begin position="1"/>
        <end position="24"/>
    </location>
</feature>
<dbReference type="PANTHER" id="PTHR40942">
    <property type="match status" value="1"/>
</dbReference>
<dbReference type="Proteomes" id="UP000195963">
    <property type="component" value="Unassembled WGS sequence"/>
</dbReference>
<keyword evidence="3" id="KW-0479">Metal-binding</keyword>
<feature type="chain" id="PRO_5013187372" evidence="6">
    <location>
        <begin position="25"/>
        <end position="137"/>
    </location>
</feature>
<sequence length="137" mass="14484">MDLFLRPWLIAICTASALSTTVIAADMSTTAISERIKPVGNVHLDGSTPTTVTTTSSRTAQAIYDQYCASCHNSGLMGAPKKGDADDWAARVSQGDAVLAKHAIEGFNAMPAKGTCMDCSDDEIVAAINYMINPNEQ</sequence>